<gene>
    <name evidence="8" type="ORF">ACFQS8_13425</name>
</gene>
<feature type="transmembrane region" description="Helical" evidence="6">
    <location>
        <begin position="31"/>
        <end position="47"/>
    </location>
</feature>
<dbReference type="PANTHER" id="PTHR30485:SF2">
    <property type="entry name" value="BLL0597 PROTEIN"/>
    <property type="match status" value="1"/>
</dbReference>
<sequence length="246" mass="27407">MHDQIDKQKSTEEVTNKKGSKRLVWDLPLRLFHWLLVLSIAASWATAKAGVEWTEIHFLLGYWTAGLLVFRLIWGFVGPKHARFASFIPSVKSVFLYLRGFLKGHGKQAVGHNPMGALMVFAILAIVGAQVVTGLFASDDILFSGPFNSLVDGKLSETITRLHNFNFDVILFLIFAHISAVLIYLFKKKQNLILPMITGRKSKDVVPDDEAIKSSRLFIALCVVAVSVLIVWGVLSLAPPPVDDFY</sequence>
<feature type="transmembrane region" description="Helical" evidence="6">
    <location>
        <begin position="217"/>
        <end position="238"/>
    </location>
</feature>
<proteinExistence type="predicted"/>
<dbReference type="Pfam" id="PF01292">
    <property type="entry name" value="Ni_hydr_CYTB"/>
    <property type="match status" value="1"/>
</dbReference>
<dbReference type="InterPro" id="IPR016174">
    <property type="entry name" value="Di-haem_cyt_TM"/>
</dbReference>
<feature type="transmembrane region" description="Helical" evidence="6">
    <location>
        <begin position="165"/>
        <end position="186"/>
    </location>
</feature>
<dbReference type="Gene3D" id="1.20.950.20">
    <property type="entry name" value="Transmembrane di-heme cytochromes, Chain C"/>
    <property type="match status" value="1"/>
</dbReference>
<dbReference type="PANTHER" id="PTHR30485">
    <property type="entry name" value="NI/FE-HYDROGENASE 1 B-TYPE CYTOCHROME SUBUNIT"/>
    <property type="match status" value="1"/>
</dbReference>
<feature type="domain" description="Cytochrome b561 bacterial/Ni-hydrogenase" evidence="7">
    <location>
        <begin position="24"/>
        <end position="199"/>
    </location>
</feature>
<feature type="transmembrane region" description="Helical" evidence="6">
    <location>
        <begin position="114"/>
        <end position="137"/>
    </location>
</feature>
<evidence type="ECO:0000259" key="7">
    <source>
        <dbReference type="Pfam" id="PF01292"/>
    </source>
</evidence>
<evidence type="ECO:0000256" key="1">
    <source>
        <dbReference type="ARBA" id="ARBA00004651"/>
    </source>
</evidence>
<dbReference type="InterPro" id="IPR051542">
    <property type="entry name" value="Hydrogenase_cytochrome"/>
</dbReference>
<keyword evidence="4 6" id="KW-1133">Transmembrane helix</keyword>
<evidence type="ECO:0000313" key="9">
    <source>
        <dbReference type="Proteomes" id="UP001596492"/>
    </source>
</evidence>
<evidence type="ECO:0000256" key="2">
    <source>
        <dbReference type="ARBA" id="ARBA00022475"/>
    </source>
</evidence>
<dbReference type="Proteomes" id="UP001596492">
    <property type="component" value="Unassembled WGS sequence"/>
</dbReference>
<evidence type="ECO:0000256" key="5">
    <source>
        <dbReference type="ARBA" id="ARBA00023136"/>
    </source>
</evidence>
<keyword evidence="5 6" id="KW-0472">Membrane</keyword>
<dbReference type="SUPFAM" id="SSF81342">
    <property type="entry name" value="Transmembrane di-heme cytochromes"/>
    <property type="match status" value="1"/>
</dbReference>
<keyword evidence="9" id="KW-1185">Reference proteome</keyword>
<feature type="transmembrane region" description="Helical" evidence="6">
    <location>
        <begin position="59"/>
        <end position="77"/>
    </location>
</feature>
<evidence type="ECO:0000256" key="4">
    <source>
        <dbReference type="ARBA" id="ARBA00022989"/>
    </source>
</evidence>
<keyword evidence="2" id="KW-1003">Cell membrane</keyword>
<evidence type="ECO:0000256" key="6">
    <source>
        <dbReference type="SAM" id="Phobius"/>
    </source>
</evidence>
<comment type="caution">
    <text evidence="8">The sequence shown here is derived from an EMBL/GenBank/DDBJ whole genome shotgun (WGS) entry which is preliminary data.</text>
</comment>
<reference evidence="9" key="1">
    <citation type="journal article" date="2019" name="Int. J. Syst. Evol. Microbiol.">
        <title>The Global Catalogue of Microorganisms (GCM) 10K type strain sequencing project: providing services to taxonomists for standard genome sequencing and annotation.</title>
        <authorList>
            <consortium name="The Broad Institute Genomics Platform"/>
            <consortium name="The Broad Institute Genome Sequencing Center for Infectious Disease"/>
            <person name="Wu L."/>
            <person name="Ma J."/>
        </authorList>
    </citation>
    <scope>NUCLEOTIDE SEQUENCE [LARGE SCALE GENOMIC DNA]</scope>
    <source>
        <strain evidence="9">CCUG 51308</strain>
    </source>
</reference>
<dbReference type="RefSeq" id="WP_382168205.1">
    <property type="nucleotide sequence ID" value="NZ_JBHTBR010000005.1"/>
</dbReference>
<dbReference type="EMBL" id="JBHTBR010000005">
    <property type="protein sequence ID" value="MFC7292626.1"/>
    <property type="molecule type" value="Genomic_DNA"/>
</dbReference>
<evidence type="ECO:0000313" key="8">
    <source>
        <dbReference type="EMBL" id="MFC7292626.1"/>
    </source>
</evidence>
<organism evidence="8 9">
    <name type="scientific">Hirschia litorea</name>
    <dbReference type="NCBI Taxonomy" id="1199156"/>
    <lineage>
        <taxon>Bacteria</taxon>
        <taxon>Pseudomonadati</taxon>
        <taxon>Pseudomonadota</taxon>
        <taxon>Alphaproteobacteria</taxon>
        <taxon>Hyphomonadales</taxon>
        <taxon>Hyphomonadaceae</taxon>
        <taxon>Hirschia</taxon>
    </lineage>
</organism>
<dbReference type="InterPro" id="IPR011577">
    <property type="entry name" value="Cyt_b561_bac/Ni-Hgenase"/>
</dbReference>
<protein>
    <submittedName>
        <fullName evidence="8">Cytochrome b/b6 domain-containing protein</fullName>
    </submittedName>
</protein>
<name>A0ABW2IN85_9PROT</name>
<comment type="subcellular location">
    <subcellularLocation>
        <location evidence="1">Cell membrane</location>
        <topology evidence="1">Multi-pass membrane protein</topology>
    </subcellularLocation>
</comment>
<evidence type="ECO:0000256" key="3">
    <source>
        <dbReference type="ARBA" id="ARBA00022692"/>
    </source>
</evidence>
<keyword evidence="3 6" id="KW-0812">Transmembrane</keyword>
<accession>A0ABW2IN85</accession>